<dbReference type="GO" id="GO:0005681">
    <property type="term" value="C:spliceosomal complex"/>
    <property type="evidence" value="ECO:0007669"/>
    <property type="project" value="TreeGrafter"/>
</dbReference>
<feature type="region of interest" description="Disordered" evidence="5">
    <location>
        <begin position="231"/>
        <end position="265"/>
    </location>
</feature>
<dbReference type="AlphaFoldDB" id="A0A5J5F7H5"/>
<proteinExistence type="predicted"/>
<keyword evidence="7" id="KW-1185">Reference proteome</keyword>
<dbReference type="OrthoDB" id="19714at2759"/>
<sequence>MPLTLIRESPKEESYTPLAAFQAETPESFSTPVLHHRQIDSKVLISSDQVSLIPIFGDKSTSRNEPVEQIMLEGIDLWVTNENLIFFNKPLSVGAAIPYLSLTLHAIQRVDNETGLYMQISLTPDISSTSNTDDHDEDELLELTLIPKASGETSQTDVANAVFEALSTCTSLHSAASNTDSEGEDDDRILFEGDGEESRLDGFPGEGGWITAENIDQFRFEDVEIPAGMTILGPGAGNVRPREEDDDVATDDAAGPEDTKWRRTD</sequence>
<comment type="subcellular location">
    <subcellularLocation>
        <location evidence="2">Cytoplasm</location>
    </subcellularLocation>
    <subcellularLocation>
        <location evidence="1">Nucleus</location>
    </subcellularLocation>
</comment>
<dbReference type="Proteomes" id="UP000326924">
    <property type="component" value="Unassembled WGS sequence"/>
</dbReference>
<dbReference type="EMBL" id="VXIS01000024">
    <property type="protein sequence ID" value="KAA8912420.1"/>
    <property type="molecule type" value="Genomic_DNA"/>
</dbReference>
<dbReference type="PANTHER" id="PTHR21399:SF0">
    <property type="entry name" value="METHYLOSOME SUBUNIT PICLN"/>
    <property type="match status" value="1"/>
</dbReference>
<organism evidence="6 7">
    <name type="scientific">Sphaerosporella brunnea</name>
    <dbReference type="NCBI Taxonomy" id="1250544"/>
    <lineage>
        <taxon>Eukaryota</taxon>
        <taxon>Fungi</taxon>
        <taxon>Dikarya</taxon>
        <taxon>Ascomycota</taxon>
        <taxon>Pezizomycotina</taxon>
        <taxon>Pezizomycetes</taxon>
        <taxon>Pezizales</taxon>
        <taxon>Pyronemataceae</taxon>
        <taxon>Sphaerosporella</taxon>
    </lineage>
</organism>
<evidence type="ECO:0000313" key="6">
    <source>
        <dbReference type="EMBL" id="KAA8912420.1"/>
    </source>
</evidence>
<evidence type="ECO:0000313" key="7">
    <source>
        <dbReference type="Proteomes" id="UP000326924"/>
    </source>
</evidence>
<reference evidence="6 7" key="1">
    <citation type="submission" date="2019-09" db="EMBL/GenBank/DDBJ databases">
        <title>Draft genome of the ectomycorrhizal ascomycete Sphaerosporella brunnea.</title>
        <authorList>
            <consortium name="DOE Joint Genome Institute"/>
            <person name="Benucci G.M."/>
            <person name="Marozzi G."/>
            <person name="Antonielli L."/>
            <person name="Sanchez S."/>
            <person name="Marco P."/>
            <person name="Wang X."/>
            <person name="Falini L.B."/>
            <person name="Barry K."/>
            <person name="Haridas S."/>
            <person name="Lipzen A."/>
            <person name="Labutti K."/>
            <person name="Grigoriev I.V."/>
            <person name="Murat C."/>
            <person name="Martin F."/>
            <person name="Albertini E."/>
            <person name="Donnini D."/>
            <person name="Bonito G."/>
        </authorList>
    </citation>
    <scope>NUCLEOTIDE SEQUENCE [LARGE SCALE GENOMIC DNA]</scope>
    <source>
        <strain evidence="6 7">Sb_GMNB300</strain>
    </source>
</reference>
<dbReference type="GO" id="GO:0045292">
    <property type="term" value="P:mRNA cis splicing, via spliceosome"/>
    <property type="evidence" value="ECO:0007669"/>
    <property type="project" value="TreeGrafter"/>
</dbReference>
<evidence type="ECO:0000256" key="1">
    <source>
        <dbReference type="ARBA" id="ARBA00004123"/>
    </source>
</evidence>
<dbReference type="Gene3D" id="2.30.29.30">
    <property type="entry name" value="Pleckstrin-homology domain (PH domain)/Phosphotyrosine-binding domain (PTB)"/>
    <property type="match status" value="1"/>
</dbReference>
<evidence type="ECO:0000256" key="2">
    <source>
        <dbReference type="ARBA" id="ARBA00004496"/>
    </source>
</evidence>
<dbReference type="InterPro" id="IPR011993">
    <property type="entry name" value="PH-like_dom_sf"/>
</dbReference>
<evidence type="ECO:0000256" key="5">
    <source>
        <dbReference type="SAM" id="MobiDB-lite"/>
    </source>
</evidence>
<evidence type="ECO:0000256" key="4">
    <source>
        <dbReference type="ARBA" id="ARBA00023242"/>
    </source>
</evidence>
<dbReference type="GO" id="GO:0005829">
    <property type="term" value="C:cytosol"/>
    <property type="evidence" value="ECO:0007669"/>
    <property type="project" value="TreeGrafter"/>
</dbReference>
<dbReference type="PANTHER" id="PTHR21399">
    <property type="entry name" value="CHLORIDE CONDUCTANCE REGULATORY PROTEIN ICLN"/>
    <property type="match status" value="1"/>
</dbReference>
<keyword evidence="4" id="KW-0539">Nucleus</keyword>
<accession>A0A5J5F7H5</accession>
<name>A0A5J5F7H5_9PEZI</name>
<keyword evidence="3" id="KW-0963">Cytoplasm</keyword>
<gene>
    <name evidence="6" type="ORF">FN846DRAFT_903561</name>
</gene>
<evidence type="ECO:0000256" key="3">
    <source>
        <dbReference type="ARBA" id="ARBA00022490"/>
    </source>
</evidence>
<protein>
    <submittedName>
        <fullName evidence="6">Regulator of volume decrease after cellular swelling-domain-containing protein</fullName>
    </submittedName>
</protein>
<dbReference type="GO" id="GO:0000387">
    <property type="term" value="P:spliceosomal snRNP assembly"/>
    <property type="evidence" value="ECO:0007669"/>
    <property type="project" value="TreeGrafter"/>
</dbReference>
<dbReference type="Pfam" id="PF03517">
    <property type="entry name" value="Voldacs"/>
    <property type="match status" value="1"/>
</dbReference>
<comment type="caution">
    <text evidence="6">The sequence shown here is derived from an EMBL/GenBank/DDBJ whole genome shotgun (WGS) entry which is preliminary data.</text>
</comment>
<dbReference type="GO" id="GO:0034715">
    <property type="term" value="C:pICln-Sm protein complex"/>
    <property type="evidence" value="ECO:0007669"/>
    <property type="project" value="TreeGrafter"/>
</dbReference>
<dbReference type="InterPro" id="IPR039924">
    <property type="entry name" value="ICln/Lot5/Saf5"/>
</dbReference>
<dbReference type="InParanoid" id="A0A5J5F7H5"/>